<dbReference type="Gene3D" id="1.20.1250.20">
    <property type="entry name" value="MFS general substrate transporter like domains"/>
    <property type="match status" value="1"/>
</dbReference>
<protein>
    <recommendedName>
        <fullName evidence="9">MFS general substrate transporter</fullName>
    </recommendedName>
</protein>
<evidence type="ECO:0000256" key="5">
    <source>
        <dbReference type="SAM" id="Phobius"/>
    </source>
</evidence>
<name>A0A6G1FQF2_9PEZI</name>
<dbReference type="GO" id="GO:0015112">
    <property type="term" value="F:nitrate transmembrane transporter activity"/>
    <property type="evidence" value="ECO:0007669"/>
    <property type="project" value="InterPro"/>
</dbReference>
<evidence type="ECO:0000313" key="8">
    <source>
        <dbReference type="RefSeq" id="XP_033529655.1"/>
    </source>
</evidence>
<organism evidence="6">
    <name type="scientific">Eremomyces bilateralis CBS 781.70</name>
    <dbReference type="NCBI Taxonomy" id="1392243"/>
    <lineage>
        <taxon>Eukaryota</taxon>
        <taxon>Fungi</taxon>
        <taxon>Dikarya</taxon>
        <taxon>Ascomycota</taxon>
        <taxon>Pezizomycotina</taxon>
        <taxon>Dothideomycetes</taxon>
        <taxon>Dothideomycetes incertae sedis</taxon>
        <taxon>Eremomycetales</taxon>
        <taxon>Eremomycetaceae</taxon>
        <taxon>Eremomyces</taxon>
    </lineage>
</organism>
<dbReference type="GO" id="GO:0016020">
    <property type="term" value="C:membrane"/>
    <property type="evidence" value="ECO:0007669"/>
    <property type="project" value="UniProtKB-SubCell"/>
</dbReference>
<feature type="transmembrane region" description="Helical" evidence="5">
    <location>
        <begin position="317"/>
        <end position="338"/>
    </location>
</feature>
<evidence type="ECO:0000313" key="6">
    <source>
        <dbReference type="EMBL" id="KAF1808024.1"/>
    </source>
</evidence>
<evidence type="ECO:0000256" key="1">
    <source>
        <dbReference type="ARBA" id="ARBA00004141"/>
    </source>
</evidence>
<evidence type="ECO:0000256" key="3">
    <source>
        <dbReference type="ARBA" id="ARBA00022989"/>
    </source>
</evidence>
<dbReference type="RefSeq" id="XP_033529655.1">
    <property type="nucleotide sequence ID" value="XM_033680880.1"/>
</dbReference>
<dbReference type="GeneID" id="54421450"/>
<feature type="transmembrane region" description="Helical" evidence="5">
    <location>
        <begin position="280"/>
        <end position="305"/>
    </location>
</feature>
<feature type="transmembrane region" description="Helical" evidence="5">
    <location>
        <begin position="120"/>
        <end position="143"/>
    </location>
</feature>
<evidence type="ECO:0000256" key="4">
    <source>
        <dbReference type="ARBA" id="ARBA00023136"/>
    </source>
</evidence>
<dbReference type="SUPFAM" id="SSF103473">
    <property type="entry name" value="MFS general substrate transporter"/>
    <property type="match status" value="1"/>
</dbReference>
<reference evidence="6 8" key="1">
    <citation type="submission" date="2020-01" db="EMBL/GenBank/DDBJ databases">
        <authorList>
            <consortium name="DOE Joint Genome Institute"/>
            <person name="Haridas S."/>
            <person name="Albert R."/>
            <person name="Binder M."/>
            <person name="Bloem J."/>
            <person name="Labutti K."/>
            <person name="Salamov A."/>
            <person name="Andreopoulos B."/>
            <person name="Baker S.E."/>
            <person name="Barry K."/>
            <person name="Bills G."/>
            <person name="Bluhm B.H."/>
            <person name="Cannon C."/>
            <person name="Castanera R."/>
            <person name="Culley D.E."/>
            <person name="Daum C."/>
            <person name="Ezra D."/>
            <person name="Gonzalez J.B."/>
            <person name="Henrissat B."/>
            <person name="Kuo A."/>
            <person name="Liang C."/>
            <person name="Lipzen A."/>
            <person name="Lutzoni F."/>
            <person name="Magnuson J."/>
            <person name="Mondo S."/>
            <person name="Nolan M."/>
            <person name="Ohm R."/>
            <person name="Pangilinan J."/>
            <person name="Park H.-J."/>
            <person name="Ramirez L."/>
            <person name="Alfaro M."/>
            <person name="Sun H."/>
            <person name="Tritt A."/>
            <person name="Yoshinaga Y."/>
            <person name="Zwiers L.-H."/>
            <person name="Turgeon B.G."/>
            <person name="Goodwin S.B."/>
            <person name="Spatafora J.W."/>
            <person name="Crous P.W."/>
            <person name="Grigoriev I.V."/>
        </authorList>
    </citation>
    <scope>NUCLEOTIDE SEQUENCE</scope>
    <source>
        <strain evidence="6 8">CBS 781.70</strain>
    </source>
</reference>
<dbReference type="OrthoDB" id="434240at2759"/>
<evidence type="ECO:0008006" key="9">
    <source>
        <dbReference type="Google" id="ProtNLM"/>
    </source>
</evidence>
<sequence>MFPVNVIWSPPDINPINSRARGIPVFNPIDRYGRYAFPPLLTRTIRQDLNLSQAEVANSNIVALTATMIVRVTRFFNLNVVGTANTLTGGLGNSGGGITYFAMPAIFDSLVHHRGLTPHIAWRVAFIVPFIFITTIAVGMLLLCDDTPTGKWSDRMKKLDENHNKSRQDGLIPKKEKDVSELEMAVEGETEVISEYHHEAIRSPTLKETLEVFLSPQTQLAINSYLGSYYLTNVSPLGQPGSGRWAAMFGLLNVAFRPAGGVVADLLYKYTDGNLWAKKMWVHLGCVGFTGAWGNLGGIVFAVIFRYHGTDYAKTHWIIDIVIIGINLAGCWICPVSIDQIGAR</sequence>
<dbReference type="InterPro" id="IPR044772">
    <property type="entry name" value="NO3_transporter"/>
</dbReference>
<evidence type="ECO:0000313" key="7">
    <source>
        <dbReference type="Proteomes" id="UP000504638"/>
    </source>
</evidence>
<reference evidence="8" key="3">
    <citation type="submission" date="2025-04" db="UniProtKB">
        <authorList>
            <consortium name="RefSeq"/>
        </authorList>
    </citation>
    <scope>IDENTIFICATION</scope>
    <source>
        <strain evidence="8">CBS 781.70</strain>
    </source>
</reference>
<evidence type="ECO:0000256" key="2">
    <source>
        <dbReference type="ARBA" id="ARBA00022692"/>
    </source>
</evidence>
<dbReference type="Proteomes" id="UP000504638">
    <property type="component" value="Unplaced"/>
</dbReference>
<gene>
    <name evidence="6 8" type="ORF">P152DRAFT_469221</name>
</gene>
<comment type="subcellular location">
    <subcellularLocation>
        <location evidence="1">Membrane</location>
        <topology evidence="1">Multi-pass membrane protein</topology>
    </subcellularLocation>
</comment>
<keyword evidence="7" id="KW-1185">Reference proteome</keyword>
<keyword evidence="4 5" id="KW-0472">Membrane</keyword>
<proteinExistence type="predicted"/>
<dbReference type="InterPro" id="IPR036259">
    <property type="entry name" value="MFS_trans_sf"/>
</dbReference>
<dbReference type="PANTHER" id="PTHR23515">
    <property type="entry name" value="HIGH-AFFINITY NITRATE TRANSPORTER 2.3"/>
    <property type="match status" value="1"/>
</dbReference>
<accession>A0A6G1FQF2</accession>
<keyword evidence="3 5" id="KW-1133">Transmembrane helix</keyword>
<dbReference type="AlphaFoldDB" id="A0A6G1FQF2"/>
<keyword evidence="2 5" id="KW-0812">Transmembrane</keyword>
<dbReference type="EMBL" id="ML975193">
    <property type="protein sequence ID" value="KAF1808024.1"/>
    <property type="molecule type" value="Genomic_DNA"/>
</dbReference>
<reference evidence="8" key="2">
    <citation type="submission" date="2020-04" db="EMBL/GenBank/DDBJ databases">
        <authorList>
            <consortium name="NCBI Genome Project"/>
        </authorList>
    </citation>
    <scope>NUCLEOTIDE SEQUENCE</scope>
    <source>
        <strain evidence="8">CBS 781.70</strain>
    </source>
</reference>